<feature type="transmembrane region" description="Helical" evidence="7">
    <location>
        <begin position="30"/>
        <end position="53"/>
    </location>
</feature>
<dbReference type="InterPro" id="IPR018629">
    <property type="entry name" value="XK-rel"/>
</dbReference>
<proteinExistence type="inferred from homology"/>
<sequence length="690" mass="81407">MQVDDVLDGVPNKKLFGYQLKTKTQILLSYLIPTIIELCIYVILTVADVALIVQHFRDNHAIWAILTLIFVVLPAILCFITIITSPSQWPGKWKLNDKQENNNNNIHRHSSLEDVNAAAAAATVRRTTDTKCVNCMFFLRHLFNLIIFPIGSIYRYARKIFWSVEALFHDKNNNKRYHAVLKANETSSFELYHFLQAFTQAAPQIMLQLYIVMHESVFRNYETTVAQSLSIIFSFLKMGVTCMTYHRFESQHVVGRQYPWLNSDHVKEKVEILRRSTSRPAIEIEKKTESAWTPIIELNQPDKETNEQSDFEFQRKSFYRTENSKRIRRPSYEMLLKNMNITDDDKMEFDSVQKKVKIDLERPSTSKFTFDEDEIDTEVELRNKSNETHEIRTTNMPDDDILDHIHDMKTYLREQGDDVISSSSEKSVEITNFDRSPSLPPPPRPTSLYLPPFVKLTKLKDMLIFDAQNLIKTHVPHLPPGLFEDNKNNHKFEQQATTTTTIITPNDDTTDFIQLPTRKRTINGLEQDDIFGKYICFLAWFLFLIMRMLALSTFTVFYLRETIFLCLAHYFIMLLCLYCETRTHAKLNRTVFYAFLAYIYIFCLIEFKIKFLHIKTWYVGYFLLVFMQNLIITMIWYLNTDILLFSWWLQFMWYLIIGSGTLSLLCHIFYYFTLRPRDKVLFVHDDDEEP</sequence>
<gene>
    <name evidence="10" type="primary">CSON013236</name>
</gene>
<accession>A0A336LM56</accession>
<dbReference type="PANTHER" id="PTHR16024:SF27">
    <property type="entry name" value="XK-RELATED PROTEIN"/>
    <property type="match status" value="1"/>
</dbReference>
<keyword evidence="5 7" id="KW-1133">Transmembrane helix</keyword>
<keyword evidence="6 7" id="KW-0472">Membrane</keyword>
<dbReference type="InterPro" id="IPR050895">
    <property type="entry name" value="XK-related_scramblase"/>
</dbReference>
<evidence type="ECO:0000256" key="2">
    <source>
        <dbReference type="ARBA" id="ARBA00008789"/>
    </source>
</evidence>
<organism evidence="10">
    <name type="scientific">Culicoides sonorensis</name>
    <name type="common">Biting midge</name>
    <dbReference type="NCBI Taxonomy" id="179676"/>
    <lineage>
        <taxon>Eukaryota</taxon>
        <taxon>Metazoa</taxon>
        <taxon>Ecdysozoa</taxon>
        <taxon>Arthropoda</taxon>
        <taxon>Hexapoda</taxon>
        <taxon>Insecta</taxon>
        <taxon>Pterygota</taxon>
        <taxon>Neoptera</taxon>
        <taxon>Endopterygota</taxon>
        <taxon>Diptera</taxon>
        <taxon>Nematocera</taxon>
        <taxon>Chironomoidea</taxon>
        <taxon>Ceratopogonidae</taxon>
        <taxon>Ceratopogoninae</taxon>
        <taxon>Culicoides</taxon>
        <taxon>Monoculicoides</taxon>
    </lineage>
</organism>
<feature type="transmembrane region" description="Helical" evidence="7">
    <location>
        <begin position="137"/>
        <end position="157"/>
    </location>
</feature>
<dbReference type="EMBL" id="UFQT01000065">
    <property type="protein sequence ID" value="SSX19324.1"/>
    <property type="molecule type" value="Genomic_DNA"/>
</dbReference>
<dbReference type="VEuPathDB" id="VectorBase:CSON013236"/>
<protein>
    <recommendedName>
        <fullName evidence="7">XK-related protein</fullName>
    </recommendedName>
</protein>
<reference evidence="9" key="1">
    <citation type="submission" date="2018-04" db="EMBL/GenBank/DDBJ databases">
        <authorList>
            <person name="Go L.Y."/>
            <person name="Mitchell J.A."/>
        </authorList>
    </citation>
    <scope>NUCLEOTIDE SEQUENCE</scope>
    <source>
        <tissue evidence="9">Whole organism</tissue>
    </source>
</reference>
<dbReference type="PANTHER" id="PTHR16024">
    <property type="entry name" value="XK-RELATED PROTEIN"/>
    <property type="match status" value="1"/>
</dbReference>
<dbReference type="GO" id="GO:0043652">
    <property type="term" value="P:engulfment of apoptotic cell"/>
    <property type="evidence" value="ECO:0007669"/>
    <property type="project" value="TreeGrafter"/>
</dbReference>
<feature type="region of interest" description="Disordered" evidence="8">
    <location>
        <begin position="416"/>
        <end position="444"/>
    </location>
</feature>
<evidence type="ECO:0000256" key="7">
    <source>
        <dbReference type="RuleBase" id="RU910716"/>
    </source>
</evidence>
<comment type="subcellular location">
    <subcellularLocation>
        <location evidence="1">Cell membrane</location>
        <topology evidence="1">Multi-pass membrane protein</topology>
    </subcellularLocation>
    <subcellularLocation>
        <location evidence="7">Membrane</location>
        <topology evidence="7">Multi-pass membrane protein</topology>
    </subcellularLocation>
</comment>
<keyword evidence="4 7" id="KW-0812">Transmembrane</keyword>
<name>A0A336LM56_CULSO</name>
<feature type="transmembrane region" description="Helical" evidence="7">
    <location>
        <begin position="60"/>
        <end position="83"/>
    </location>
</feature>
<dbReference type="GO" id="GO:0070782">
    <property type="term" value="P:phosphatidylserine exposure on apoptotic cell surface"/>
    <property type="evidence" value="ECO:0007669"/>
    <property type="project" value="TreeGrafter"/>
</dbReference>
<comment type="similarity">
    <text evidence="2 7">Belongs to the XK family.</text>
</comment>
<dbReference type="GO" id="GO:0005886">
    <property type="term" value="C:plasma membrane"/>
    <property type="evidence" value="ECO:0007669"/>
    <property type="project" value="UniProtKB-SubCell"/>
</dbReference>
<dbReference type="SUPFAM" id="SSF81665">
    <property type="entry name" value="Calcium ATPase, transmembrane domain M"/>
    <property type="match status" value="1"/>
</dbReference>
<dbReference type="GO" id="GO:1902742">
    <property type="term" value="P:apoptotic process involved in development"/>
    <property type="evidence" value="ECO:0007669"/>
    <property type="project" value="TreeGrafter"/>
</dbReference>
<evidence type="ECO:0000256" key="6">
    <source>
        <dbReference type="ARBA" id="ARBA00023136"/>
    </source>
</evidence>
<evidence type="ECO:0000256" key="5">
    <source>
        <dbReference type="ARBA" id="ARBA00022989"/>
    </source>
</evidence>
<feature type="transmembrane region" description="Helical" evidence="7">
    <location>
        <begin position="562"/>
        <end position="579"/>
    </location>
</feature>
<evidence type="ECO:0000313" key="10">
    <source>
        <dbReference type="EMBL" id="SSX19324.1"/>
    </source>
</evidence>
<dbReference type="Pfam" id="PF09815">
    <property type="entry name" value="XK-related"/>
    <property type="match status" value="2"/>
</dbReference>
<evidence type="ECO:0000256" key="8">
    <source>
        <dbReference type="SAM" id="MobiDB-lite"/>
    </source>
</evidence>
<evidence type="ECO:0000256" key="3">
    <source>
        <dbReference type="ARBA" id="ARBA00022475"/>
    </source>
</evidence>
<keyword evidence="3" id="KW-1003">Cell membrane</keyword>
<feature type="transmembrane region" description="Helical" evidence="7">
    <location>
        <begin position="591"/>
        <end position="612"/>
    </location>
</feature>
<feature type="transmembrane region" description="Helical" evidence="7">
    <location>
        <begin position="618"/>
        <end position="639"/>
    </location>
</feature>
<dbReference type="InterPro" id="IPR023298">
    <property type="entry name" value="ATPase_P-typ_TM_dom_sf"/>
</dbReference>
<dbReference type="AlphaFoldDB" id="A0A336LM56"/>
<feature type="transmembrane region" description="Helical" evidence="7">
    <location>
        <begin position="530"/>
        <end position="550"/>
    </location>
</feature>
<reference evidence="10" key="2">
    <citation type="submission" date="2018-07" db="EMBL/GenBank/DDBJ databases">
        <authorList>
            <person name="Quirk P.G."/>
            <person name="Krulwich T.A."/>
        </authorList>
    </citation>
    <scope>NUCLEOTIDE SEQUENCE</scope>
</reference>
<evidence type="ECO:0000256" key="4">
    <source>
        <dbReference type="ARBA" id="ARBA00022692"/>
    </source>
</evidence>
<feature type="transmembrane region" description="Helical" evidence="7">
    <location>
        <begin position="651"/>
        <end position="672"/>
    </location>
</feature>
<dbReference type="EMBL" id="UFQS01000065">
    <property type="protein sequence ID" value="SSW98942.1"/>
    <property type="molecule type" value="Genomic_DNA"/>
</dbReference>
<evidence type="ECO:0000313" key="9">
    <source>
        <dbReference type="EMBL" id="SSW98942.1"/>
    </source>
</evidence>
<evidence type="ECO:0000256" key="1">
    <source>
        <dbReference type="ARBA" id="ARBA00004651"/>
    </source>
</evidence>